<name>A0A812J7C7_SYMPI</name>
<dbReference type="EMBL" id="CAJNIZ010001756">
    <property type="protein sequence ID" value="CAE7198739.1"/>
    <property type="molecule type" value="Genomic_DNA"/>
</dbReference>
<dbReference type="AlphaFoldDB" id="A0A812J7C7"/>
<comment type="caution">
    <text evidence="1">The sequence shown here is derived from an EMBL/GenBank/DDBJ whole genome shotgun (WGS) entry which is preliminary data.</text>
</comment>
<proteinExistence type="predicted"/>
<evidence type="ECO:0000313" key="2">
    <source>
        <dbReference type="Proteomes" id="UP000649617"/>
    </source>
</evidence>
<reference evidence="1" key="1">
    <citation type="submission" date="2021-02" db="EMBL/GenBank/DDBJ databases">
        <authorList>
            <person name="Dougan E. K."/>
            <person name="Rhodes N."/>
            <person name="Thang M."/>
            <person name="Chan C."/>
        </authorList>
    </citation>
    <scope>NUCLEOTIDE SEQUENCE</scope>
</reference>
<protein>
    <submittedName>
        <fullName evidence="1">Uncharacterized protein</fullName>
    </submittedName>
</protein>
<gene>
    <name evidence="1" type="ORF">SPIL2461_LOCUS1726</name>
</gene>
<evidence type="ECO:0000313" key="1">
    <source>
        <dbReference type="EMBL" id="CAE7198739.1"/>
    </source>
</evidence>
<accession>A0A812J7C7</accession>
<keyword evidence="2" id="KW-1185">Reference proteome</keyword>
<organism evidence="1 2">
    <name type="scientific">Symbiodinium pilosum</name>
    <name type="common">Dinoflagellate</name>
    <dbReference type="NCBI Taxonomy" id="2952"/>
    <lineage>
        <taxon>Eukaryota</taxon>
        <taxon>Sar</taxon>
        <taxon>Alveolata</taxon>
        <taxon>Dinophyceae</taxon>
        <taxon>Suessiales</taxon>
        <taxon>Symbiodiniaceae</taxon>
        <taxon>Symbiodinium</taxon>
    </lineage>
</organism>
<sequence length="283" mass="31051">MKSAFPQRIKAEVAGNMVNWDAYFDMDVKAVGVQTVAWENGEQASGGRCVWSGEWRPLRQDEMRHGLRVRTGPGFFKPGFPSKQATLKDNALGDDPFYQGPLSFLIRWGLECDDGFKCGCSISGSNLEIWEPLPSYCSVASQAGHAMGIATTTAVSTTQTESLPTVSAAVQTHSFLGFATKDPGVQTSSSSLSAQPGQSSTEPVACKSRTQYTKLLLDYQDARNRLYLALNLASLPAPRNDSEKLLELGDILRTVDEEFEVMSGQLHKYKPQEQCDSYTQTSR</sequence>
<dbReference type="Proteomes" id="UP000649617">
    <property type="component" value="Unassembled WGS sequence"/>
</dbReference>